<feature type="compositionally biased region" description="Polar residues" evidence="1">
    <location>
        <begin position="189"/>
        <end position="198"/>
    </location>
</feature>
<proteinExistence type="predicted"/>
<protein>
    <submittedName>
        <fullName evidence="2">Uncharacterized protein</fullName>
    </submittedName>
</protein>
<name>A0A0C3J5M6_PISTI</name>
<sequence length="198" mass="21750">MALNMGELGSTVWYMCNCTKYNFSHPHAVSKATFYCHIDEVDTEEEKAHLRSTKTYEGLNFARQSTSTAACHVAILQAMAKRCLEMVEDACRHVGHQKHACSADMGVPPPTPAFLEEGFSHPANEDMSPSIPGLPLNTPANKDTPPHFPDLPEDDFDPPPDKNLPLHTPDVPDAILHLPNDEQPVESDLPSNPSTNVV</sequence>
<keyword evidence="3" id="KW-1185">Reference proteome</keyword>
<evidence type="ECO:0000313" key="2">
    <source>
        <dbReference type="EMBL" id="KIN93016.1"/>
    </source>
</evidence>
<dbReference type="AlphaFoldDB" id="A0A0C3J5M6"/>
<gene>
    <name evidence="2" type="ORF">M404DRAFT_36478</name>
</gene>
<dbReference type="OrthoDB" id="2687594at2759"/>
<dbReference type="InParanoid" id="A0A0C3J5M6"/>
<dbReference type="HOGENOM" id="CLU_1421935_0_0_1"/>
<reference evidence="2 3" key="1">
    <citation type="submission" date="2014-04" db="EMBL/GenBank/DDBJ databases">
        <authorList>
            <consortium name="DOE Joint Genome Institute"/>
            <person name="Kuo A."/>
            <person name="Kohler A."/>
            <person name="Costa M.D."/>
            <person name="Nagy L.G."/>
            <person name="Floudas D."/>
            <person name="Copeland A."/>
            <person name="Barry K.W."/>
            <person name="Cichocki N."/>
            <person name="Veneault-Fourrey C."/>
            <person name="LaButti K."/>
            <person name="Lindquist E.A."/>
            <person name="Lipzen A."/>
            <person name="Lundell T."/>
            <person name="Morin E."/>
            <person name="Murat C."/>
            <person name="Sun H."/>
            <person name="Tunlid A."/>
            <person name="Henrissat B."/>
            <person name="Grigoriev I.V."/>
            <person name="Hibbett D.S."/>
            <person name="Martin F."/>
            <person name="Nordberg H.P."/>
            <person name="Cantor M.N."/>
            <person name="Hua S.X."/>
        </authorList>
    </citation>
    <scope>NUCLEOTIDE SEQUENCE [LARGE SCALE GENOMIC DNA]</scope>
    <source>
        <strain evidence="2 3">Marx 270</strain>
    </source>
</reference>
<dbReference type="EMBL" id="KN832253">
    <property type="protein sequence ID" value="KIN93016.1"/>
    <property type="molecule type" value="Genomic_DNA"/>
</dbReference>
<evidence type="ECO:0000256" key="1">
    <source>
        <dbReference type="SAM" id="MobiDB-lite"/>
    </source>
</evidence>
<feature type="region of interest" description="Disordered" evidence="1">
    <location>
        <begin position="117"/>
        <end position="198"/>
    </location>
</feature>
<reference evidence="3" key="2">
    <citation type="submission" date="2015-01" db="EMBL/GenBank/DDBJ databases">
        <title>Evolutionary Origins and Diversification of the Mycorrhizal Mutualists.</title>
        <authorList>
            <consortium name="DOE Joint Genome Institute"/>
            <consortium name="Mycorrhizal Genomics Consortium"/>
            <person name="Kohler A."/>
            <person name="Kuo A."/>
            <person name="Nagy L.G."/>
            <person name="Floudas D."/>
            <person name="Copeland A."/>
            <person name="Barry K.W."/>
            <person name="Cichocki N."/>
            <person name="Veneault-Fourrey C."/>
            <person name="LaButti K."/>
            <person name="Lindquist E.A."/>
            <person name="Lipzen A."/>
            <person name="Lundell T."/>
            <person name="Morin E."/>
            <person name="Murat C."/>
            <person name="Riley R."/>
            <person name="Ohm R."/>
            <person name="Sun H."/>
            <person name="Tunlid A."/>
            <person name="Henrissat B."/>
            <person name="Grigoriev I.V."/>
            <person name="Hibbett D.S."/>
            <person name="Martin F."/>
        </authorList>
    </citation>
    <scope>NUCLEOTIDE SEQUENCE [LARGE SCALE GENOMIC DNA]</scope>
    <source>
        <strain evidence="3">Marx 270</strain>
    </source>
</reference>
<evidence type="ECO:0000313" key="3">
    <source>
        <dbReference type="Proteomes" id="UP000054217"/>
    </source>
</evidence>
<dbReference type="Proteomes" id="UP000054217">
    <property type="component" value="Unassembled WGS sequence"/>
</dbReference>
<accession>A0A0C3J5M6</accession>
<organism evidence="2 3">
    <name type="scientific">Pisolithus tinctorius Marx 270</name>
    <dbReference type="NCBI Taxonomy" id="870435"/>
    <lineage>
        <taxon>Eukaryota</taxon>
        <taxon>Fungi</taxon>
        <taxon>Dikarya</taxon>
        <taxon>Basidiomycota</taxon>
        <taxon>Agaricomycotina</taxon>
        <taxon>Agaricomycetes</taxon>
        <taxon>Agaricomycetidae</taxon>
        <taxon>Boletales</taxon>
        <taxon>Sclerodermatineae</taxon>
        <taxon>Pisolithaceae</taxon>
        <taxon>Pisolithus</taxon>
    </lineage>
</organism>